<keyword evidence="5" id="KW-0472">Membrane</keyword>
<dbReference type="OMA" id="NGCNDIW"/>
<dbReference type="GO" id="GO:0006355">
    <property type="term" value="P:regulation of DNA-templated transcription"/>
    <property type="evidence" value="ECO:0007669"/>
    <property type="project" value="InterPro"/>
</dbReference>
<protein>
    <submittedName>
        <fullName evidence="7">DH200=94 genomic scaffold, scaffold_3013</fullName>
    </submittedName>
</protein>
<dbReference type="GO" id="GO:0003677">
    <property type="term" value="F:DNA binding"/>
    <property type="evidence" value="ECO:0007669"/>
    <property type="project" value="UniProtKB-KW"/>
</dbReference>
<organism evidence="7 8">
    <name type="scientific">Coffea canephora</name>
    <name type="common">Robusta coffee</name>
    <dbReference type="NCBI Taxonomy" id="49390"/>
    <lineage>
        <taxon>Eukaryota</taxon>
        <taxon>Viridiplantae</taxon>
        <taxon>Streptophyta</taxon>
        <taxon>Embryophyta</taxon>
        <taxon>Tracheophyta</taxon>
        <taxon>Spermatophyta</taxon>
        <taxon>Magnoliopsida</taxon>
        <taxon>eudicotyledons</taxon>
        <taxon>Gunneridae</taxon>
        <taxon>Pentapetalae</taxon>
        <taxon>asterids</taxon>
        <taxon>lamiids</taxon>
        <taxon>Gentianales</taxon>
        <taxon>Rubiaceae</taxon>
        <taxon>Ixoroideae</taxon>
        <taxon>Gardenieae complex</taxon>
        <taxon>Bertiereae - Coffeeae clade</taxon>
        <taxon>Coffeeae</taxon>
        <taxon>Coffea</taxon>
    </lineage>
</organism>
<keyword evidence="5" id="KW-0812">Transmembrane</keyword>
<dbReference type="InParanoid" id="A0A068VKP1"/>
<dbReference type="PROSITE" id="PS51005">
    <property type="entry name" value="NAC"/>
    <property type="match status" value="1"/>
</dbReference>
<dbReference type="Proteomes" id="UP000295252">
    <property type="component" value="Unassembled WGS sequence"/>
</dbReference>
<keyword evidence="5" id="KW-1133">Transmembrane helix</keyword>
<evidence type="ECO:0000256" key="4">
    <source>
        <dbReference type="ARBA" id="ARBA00023242"/>
    </source>
</evidence>
<dbReference type="InterPro" id="IPR036093">
    <property type="entry name" value="NAC_dom_sf"/>
</dbReference>
<dbReference type="OrthoDB" id="1848784at2759"/>
<keyword evidence="2" id="KW-0238">DNA-binding</keyword>
<evidence type="ECO:0000256" key="2">
    <source>
        <dbReference type="ARBA" id="ARBA00023125"/>
    </source>
</evidence>
<keyword evidence="4" id="KW-0539">Nucleus</keyword>
<evidence type="ECO:0000259" key="6">
    <source>
        <dbReference type="PROSITE" id="PS51005"/>
    </source>
</evidence>
<evidence type="ECO:0000256" key="1">
    <source>
        <dbReference type="ARBA" id="ARBA00023015"/>
    </source>
</evidence>
<dbReference type="PhylomeDB" id="A0A068VKP1"/>
<dbReference type="PANTHER" id="PTHR31719:SF179">
    <property type="entry name" value="OS08G0148400 PROTEIN"/>
    <property type="match status" value="1"/>
</dbReference>
<dbReference type="AlphaFoldDB" id="A0A068VKP1"/>
<dbReference type="InterPro" id="IPR003441">
    <property type="entry name" value="NAC-dom"/>
</dbReference>
<keyword evidence="3" id="KW-0804">Transcription</keyword>
<dbReference type="EMBL" id="HG742097">
    <property type="protein sequence ID" value="CDP21266.1"/>
    <property type="molecule type" value="Genomic_DNA"/>
</dbReference>
<gene>
    <name evidence="7" type="ORF">GSCOC_T00003989001</name>
</gene>
<accession>A0A068VKP1</accession>
<keyword evidence="8" id="KW-1185">Reference proteome</keyword>
<evidence type="ECO:0000256" key="5">
    <source>
        <dbReference type="SAM" id="Phobius"/>
    </source>
</evidence>
<reference evidence="8" key="1">
    <citation type="journal article" date="2014" name="Science">
        <title>The coffee genome provides insight into the convergent evolution of caffeine biosynthesis.</title>
        <authorList>
            <person name="Denoeud F."/>
            <person name="Carretero-Paulet L."/>
            <person name="Dereeper A."/>
            <person name="Droc G."/>
            <person name="Guyot R."/>
            <person name="Pietrella M."/>
            <person name="Zheng C."/>
            <person name="Alberti A."/>
            <person name="Anthony F."/>
            <person name="Aprea G."/>
            <person name="Aury J.M."/>
            <person name="Bento P."/>
            <person name="Bernard M."/>
            <person name="Bocs S."/>
            <person name="Campa C."/>
            <person name="Cenci A."/>
            <person name="Combes M.C."/>
            <person name="Crouzillat D."/>
            <person name="Da Silva C."/>
            <person name="Daddiego L."/>
            <person name="De Bellis F."/>
            <person name="Dussert S."/>
            <person name="Garsmeur O."/>
            <person name="Gayraud T."/>
            <person name="Guignon V."/>
            <person name="Jahn K."/>
            <person name="Jamilloux V."/>
            <person name="Joet T."/>
            <person name="Labadie K."/>
            <person name="Lan T."/>
            <person name="Leclercq J."/>
            <person name="Lepelley M."/>
            <person name="Leroy T."/>
            <person name="Li L.T."/>
            <person name="Librado P."/>
            <person name="Lopez L."/>
            <person name="Munoz A."/>
            <person name="Noel B."/>
            <person name="Pallavicini A."/>
            <person name="Perrotta G."/>
            <person name="Poncet V."/>
            <person name="Pot D."/>
            <person name="Priyono X."/>
            <person name="Rigoreau M."/>
            <person name="Rouard M."/>
            <person name="Rozas J."/>
            <person name="Tranchant-Dubreuil C."/>
            <person name="VanBuren R."/>
            <person name="Zhang Q."/>
            <person name="Andrade A.C."/>
            <person name="Argout X."/>
            <person name="Bertrand B."/>
            <person name="de Kochko A."/>
            <person name="Graziosi G."/>
            <person name="Henry R.J."/>
            <person name="Jayarama X."/>
            <person name="Ming R."/>
            <person name="Nagai C."/>
            <person name="Rounsley S."/>
            <person name="Sankoff D."/>
            <person name="Giuliano G."/>
            <person name="Albert V.A."/>
            <person name="Wincker P."/>
            <person name="Lashermes P."/>
        </authorList>
    </citation>
    <scope>NUCLEOTIDE SEQUENCE [LARGE SCALE GENOMIC DNA]</scope>
    <source>
        <strain evidence="8">cv. DH200-94</strain>
    </source>
</reference>
<dbReference type="SUPFAM" id="SSF101941">
    <property type="entry name" value="NAC domain"/>
    <property type="match status" value="1"/>
</dbReference>
<proteinExistence type="predicted"/>
<dbReference type="STRING" id="49390.A0A068VKP1"/>
<evidence type="ECO:0000313" key="7">
    <source>
        <dbReference type="EMBL" id="CDP21266.1"/>
    </source>
</evidence>
<feature type="transmembrane region" description="Helical" evidence="5">
    <location>
        <begin position="132"/>
        <end position="150"/>
    </location>
</feature>
<feature type="domain" description="NAC" evidence="6">
    <location>
        <begin position="1"/>
        <end position="143"/>
    </location>
</feature>
<dbReference type="Gramene" id="CDP21266">
    <property type="protein sequence ID" value="CDP21266"/>
    <property type="gene ID" value="GSCOC_T00003989001"/>
</dbReference>
<keyword evidence="1" id="KW-0805">Transcription regulation</keyword>
<evidence type="ECO:0000313" key="8">
    <source>
        <dbReference type="Proteomes" id="UP000295252"/>
    </source>
</evidence>
<dbReference type="PANTHER" id="PTHR31719">
    <property type="entry name" value="NAC TRANSCRIPTION FACTOR 56"/>
    <property type="match status" value="1"/>
</dbReference>
<dbReference type="Gene3D" id="2.170.150.80">
    <property type="entry name" value="NAC domain"/>
    <property type="match status" value="1"/>
</dbReference>
<dbReference type="Pfam" id="PF02365">
    <property type="entry name" value="NAM"/>
    <property type="match status" value="1"/>
</dbReference>
<name>A0A068VKP1_COFCA</name>
<evidence type="ECO:0000256" key="3">
    <source>
        <dbReference type="ARBA" id="ARBA00023163"/>
    </source>
</evidence>
<sequence>MPRGYRFCPTDEELIVHYLRKRIAKAPLPLNRIHEANVYGHNPQELTSYFHNVNGWYFFTYLTNKYPKGSRPSRSCGDGGFWKPTGKDKKIYYNGNTVGYRKSLDFLLGPGQKTAWKMHEYRIHANNPKVQASTYFLINLLYILFIYFKVFL</sequence>